<evidence type="ECO:0000259" key="6">
    <source>
        <dbReference type="Pfam" id="PF04932"/>
    </source>
</evidence>
<keyword evidence="4 5" id="KW-0472">Membrane</keyword>
<dbReference type="GO" id="GO:0016874">
    <property type="term" value="F:ligase activity"/>
    <property type="evidence" value="ECO:0007669"/>
    <property type="project" value="UniProtKB-KW"/>
</dbReference>
<sequence>MSVIFVKKNPNFHNIIQFLVVFFIFSVVILPSGTIGDINIKLLSIGLLSLAFSLELISKKSISKKSLSLFLVFLFGLMFVALNYSKSSYLSAMRGYNLDESILFLTYFISTALLSIIIVEKIVSTTLILKSIFYSSVFYACIKILLTFLSFANIIPIQITSEFIFHEFKVQPMLFPITDNLSRLQLANDYIVCFLLFFIISMPYKFDFLDKYKLSLCFFILLFCVLISFSRYMMIVLFLAIVIYIVSFFRFTIKKIIYFLIFILISLLVYFQYMDVINNFLSIRFSNDTSGSSDSTRQLQVDCLLSAFQERPFLGYGGMGDYSSACPGPYGAEFSYEVQYLGYLFRFGMFQTLAIVIIYFTLFSLSINRRFYTIENFIPLLAVLIWMTIGFFNPYLVSSYASVIVILCVIMTYNREINFQ</sequence>
<feature type="transmembrane region" description="Helical" evidence="5">
    <location>
        <begin position="104"/>
        <end position="124"/>
    </location>
</feature>
<reference evidence="7" key="1">
    <citation type="submission" date="2021-06" db="EMBL/GenBank/DDBJ databases">
        <title>Propagation of a rapidly emergent carbapenem-resistant Acinetobacter baumannii lineage by various extra-hospital transmission networks.</title>
        <authorList>
            <person name="Calix J."/>
        </authorList>
    </citation>
    <scope>NUCLEOTIDE SEQUENCE</scope>
    <source>
        <strain evidence="7">WU_MDCI_Aw63</strain>
    </source>
</reference>
<evidence type="ECO:0000256" key="2">
    <source>
        <dbReference type="ARBA" id="ARBA00022692"/>
    </source>
</evidence>
<feature type="transmembrane region" description="Helical" evidence="5">
    <location>
        <begin position="212"/>
        <end position="229"/>
    </location>
</feature>
<gene>
    <name evidence="7" type="ORF">KTH64_03590</name>
</gene>
<comment type="caution">
    <text evidence="7">The sequence shown here is derived from an EMBL/GenBank/DDBJ whole genome shotgun (WGS) entry which is preliminary data.</text>
</comment>
<dbReference type="PANTHER" id="PTHR37422:SF17">
    <property type="entry name" value="O-ANTIGEN LIGASE"/>
    <property type="match status" value="1"/>
</dbReference>
<feature type="transmembrane region" description="Helical" evidence="5">
    <location>
        <begin position="136"/>
        <end position="161"/>
    </location>
</feature>
<dbReference type="PANTHER" id="PTHR37422">
    <property type="entry name" value="TEICHURONIC ACID BIOSYNTHESIS PROTEIN TUAE"/>
    <property type="match status" value="1"/>
</dbReference>
<protein>
    <submittedName>
        <fullName evidence="7">O-antigen ligase family protein</fullName>
    </submittedName>
</protein>
<feature type="transmembrane region" description="Helical" evidence="5">
    <location>
        <begin position="181"/>
        <end position="200"/>
    </location>
</feature>
<feature type="transmembrane region" description="Helical" evidence="5">
    <location>
        <begin position="235"/>
        <end position="251"/>
    </location>
</feature>
<comment type="subcellular location">
    <subcellularLocation>
        <location evidence="1">Membrane</location>
        <topology evidence="1">Multi-pass membrane protein</topology>
    </subcellularLocation>
</comment>
<dbReference type="EMBL" id="JAHPRE010000009">
    <property type="protein sequence ID" value="MCU4396068.1"/>
    <property type="molecule type" value="Genomic_DNA"/>
</dbReference>
<feature type="transmembrane region" description="Helical" evidence="5">
    <location>
        <begin position="395"/>
        <end position="413"/>
    </location>
</feature>
<keyword evidence="7" id="KW-0436">Ligase</keyword>
<evidence type="ECO:0000256" key="4">
    <source>
        <dbReference type="ARBA" id="ARBA00023136"/>
    </source>
</evidence>
<proteinExistence type="predicted"/>
<evidence type="ECO:0000256" key="5">
    <source>
        <dbReference type="SAM" id="Phobius"/>
    </source>
</evidence>
<keyword evidence="2 5" id="KW-0812">Transmembrane</keyword>
<organism evidence="7 8">
    <name type="scientific">Acinetobacter junii</name>
    <dbReference type="NCBI Taxonomy" id="40215"/>
    <lineage>
        <taxon>Bacteria</taxon>
        <taxon>Pseudomonadati</taxon>
        <taxon>Pseudomonadota</taxon>
        <taxon>Gammaproteobacteria</taxon>
        <taxon>Moraxellales</taxon>
        <taxon>Moraxellaceae</taxon>
        <taxon>Acinetobacter</taxon>
    </lineage>
</organism>
<evidence type="ECO:0000256" key="3">
    <source>
        <dbReference type="ARBA" id="ARBA00022989"/>
    </source>
</evidence>
<dbReference type="Pfam" id="PF04932">
    <property type="entry name" value="Wzy_C"/>
    <property type="match status" value="1"/>
</dbReference>
<dbReference type="InterPro" id="IPR051533">
    <property type="entry name" value="WaaL-like"/>
</dbReference>
<evidence type="ECO:0000313" key="8">
    <source>
        <dbReference type="Proteomes" id="UP001208534"/>
    </source>
</evidence>
<dbReference type="AlphaFoldDB" id="A0AAW5R5U1"/>
<accession>A0AAW5R5U1</accession>
<feature type="transmembrane region" description="Helical" evidence="5">
    <location>
        <begin position="12"/>
        <end position="32"/>
    </location>
</feature>
<keyword evidence="3 5" id="KW-1133">Transmembrane helix</keyword>
<evidence type="ECO:0000313" key="7">
    <source>
        <dbReference type="EMBL" id="MCU4396068.1"/>
    </source>
</evidence>
<feature type="transmembrane region" description="Helical" evidence="5">
    <location>
        <begin position="38"/>
        <end position="57"/>
    </location>
</feature>
<dbReference type="Proteomes" id="UP001208534">
    <property type="component" value="Unassembled WGS sequence"/>
</dbReference>
<dbReference type="RefSeq" id="WP_005403853.1">
    <property type="nucleotide sequence ID" value="NZ_CABKOY010000039.1"/>
</dbReference>
<feature type="domain" description="O-antigen ligase-related" evidence="6">
    <location>
        <begin position="217"/>
        <end position="350"/>
    </location>
</feature>
<feature type="transmembrane region" description="Helical" evidence="5">
    <location>
        <begin position="343"/>
        <end position="365"/>
    </location>
</feature>
<name>A0AAW5R5U1_ACIJU</name>
<feature type="transmembrane region" description="Helical" evidence="5">
    <location>
        <begin position="372"/>
        <end position="389"/>
    </location>
</feature>
<feature type="transmembrane region" description="Helical" evidence="5">
    <location>
        <begin position="256"/>
        <end position="273"/>
    </location>
</feature>
<dbReference type="GO" id="GO:0016020">
    <property type="term" value="C:membrane"/>
    <property type="evidence" value="ECO:0007669"/>
    <property type="project" value="UniProtKB-SubCell"/>
</dbReference>
<dbReference type="InterPro" id="IPR007016">
    <property type="entry name" value="O-antigen_ligase-rel_domated"/>
</dbReference>
<feature type="transmembrane region" description="Helical" evidence="5">
    <location>
        <begin position="66"/>
        <end position="84"/>
    </location>
</feature>
<evidence type="ECO:0000256" key="1">
    <source>
        <dbReference type="ARBA" id="ARBA00004141"/>
    </source>
</evidence>